<evidence type="ECO:0000313" key="3">
    <source>
        <dbReference type="Proteomes" id="UP000002668"/>
    </source>
</evidence>
<name>E4ZWP8_LEPMJ</name>
<dbReference type="InParanoid" id="E4ZWP8"/>
<dbReference type="Proteomes" id="UP000002668">
    <property type="component" value="Genome"/>
</dbReference>
<proteinExistence type="predicted"/>
<reference evidence="3" key="1">
    <citation type="journal article" date="2011" name="Nat. Commun.">
        <title>Effector diversification within compartments of the Leptosphaeria maculans genome affected by Repeat-Induced Point mutations.</title>
        <authorList>
            <person name="Rouxel T."/>
            <person name="Grandaubert J."/>
            <person name="Hane J.K."/>
            <person name="Hoede C."/>
            <person name="van de Wouw A.P."/>
            <person name="Couloux A."/>
            <person name="Dominguez V."/>
            <person name="Anthouard V."/>
            <person name="Bally P."/>
            <person name="Bourras S."/>
            <person name="Cozijnsen A.J."/>
            <person name="Ciuffetti L.M."/>
            <person name="Degrave A."/>
            <person name="Dilmaghani A."/>
            <person name="Duret L."/>
            <person name="Fudal I."/>
            <person name="Goodwin S.B."/>
            <person name="Gout L."/>
            <person name="Glaser N."/>
            <person name="Linglin J."/>
            <person name="Kema G.H.J."/>
            <person name="Lapalu N."/>
            <person name="Lawrence C.B."/>
            <person name="May K."/>
            <person name="Meyer M."/>
            <person name="Ollivier B."/>
            <person name="Poulain J."/>
            <person name="Schoch C.L."/>
            <person name="Simon A."/>
            <person name="Spatafora J.W."/>
            <person name="Stachowiak A."/>
            <person name="Turgeon B.G."/>
            <person name="Tyler B.M."/>
            <person name="Vincent D."/>
            <person name="Weissenbach J."/>
            <person name="Amselem J."/>
            <person name="Quesneville H."/>
            <person name="Oliver R.P."/>
            <person name="Wincker P."/>
            <person name="Balesdent M.-H."/>
            <person name="Howlett B.J."/>
        </authorList>
    </citation>
    <scope>NUCLEOTIDE SEQUENCE [LARGE SCALE GENOMIC DNA]</scope>
    <source>
        <strain evidence="3">JN3 / isolate v23.1.3 / race Av1-4-5-6-7-8</strain>
    </source>
</reference>
<sequence length="143" mass="16346">MLIDPELPAGSSTPHPQRPSPHQFIYLGLWYLTSEMFQVVQYPELPGLYILKLPQIQDFRQVLLEMDDYVIVMDAPPEQAPAVVDWARKNLGKPIGQVWPTHHHHDHAFGVKTYSQAGATVVVPEMAKEYYSNIPGIKFETYM</sequence>
<dbReference type="SUPFAM" id="SSF56281">
    <property type="entry name" value="Metallo-hydrolase/oxidoreductase"/>
    <property type="match status" value="1"/>
</dbReference>
<dbReference type="HOGENOM" id="CLU_1806521_0_0_1"/>
<dbReference type="AlphaFoldDB" id="E4ZWP8"/>
<dbReference type="OrthoDB" id="3481168at2759"/>
<dbReference type="EMBL" id="FP929127">
    <property type="protein sequence ID" value="CBX96024.1"/>
    <property type="molecule type" value="Genomic_DNA"/>
</dbReference>
<dbReference type="Gene3D" id="3.60.15.10">
    <property type="entry name" value="Ribonuclease Z/Hydroxyacylglutathione hydrolase-like"/>
    <property type="match status" value="1"/>
</dbReference>
<accession>E4ZWP8</accession>
<dbReference type="InterPro" id="IPR001279">
    <property type="entry name" value="Metallo-B-lactamas"/>
</dbReference>
<protein>
    <submittedName>
        <fullName evidence="2">Predicted protein</fullName>
    </submittedName>
</protein>
<organism evidence="3">
    <name type="scientific">Leptosphaeria maculans (strain JN3 / isolate v23.1.3 / race Av1-4-5-6-7-8)</name>
    <name type="common">Blackleg fungus</name>
    <name type="synonym">Phoma lingam</name>
    <dbReference type="NCBI Taxonomy" id="985895"/>
    <lineage>
        <taxon>Eukaryota</taxon>
        <taxon>Fungi</taxon>
        <taxon>Dikarya</taxon>
        <taxon>Ascomycota</taxon>
        <taxon>Pezizomycotina</taxon>
        <taxon>Dothideomycetes</taxon>
        <taxon>Pleosporomycetidae</taxon>
        <taxon>Pleosporales</taxon>
        <taxon>Pleosporineae</taxon>
        <taxon>Leptosphaeriaceae</taxon>
        <taxon>Plenodomus</taxon>
        <taxon>Plenodomus lingam/Leptosphaeria maculans species complex</taxon>
    </lineage>
</organism>
<dbReference type="VEuPathDB" id="FungiDB:LEMA_P031760.1"/>
<feature type="domain" description="Metallo-beta-lactamase" evidence="1">
    <location>
        <begin position="69"/>
        <end position="132"/>
    </location>
</feature>
<dbReference type="Pfam" id="PF00753">
    <property type="entry name" value="Lactamase_B"/>
    <property type="match status" value="1"/>
</dbReference>
<gene>
    <name evidence="2" type="ORF">LEMA_P031760.1</name>
</gene>
<evidence type="ECO:0000259" key="1">
    <source>
        <dbReference type="Pfam" id="PF00753"/>
    </source>
</evidence>
<evidence type="ECO:0000313" key="2">
    <source>
        <dbReference type="EMBL" id="CBX96024.1"/>
    </source>
</evidence>
<dbReference type="InterPro" id="IPR036866">
    <property type="entry name" value="RibonucZ/Hydroxyglut_hydro"/>
</dbReference>
<keyword evidence="3" id="KW-1185">Reference proteome</keyword>